<dbReference type="GO" id="GO:0016301">
    <property type="term" value="F:kinase activity"/>
    <property type="evidence" value="ECO:0007669"/>
    <property type="project" value="UniProtKB-KW"/>
</dbReference>
<dbReference type="EMBL" id="BABT02000076">
    <property type="protein sequence ID" value="GAA96173.1"/>
    <property type="molecule type" value="Genomic_DNA"/>
</dbReference>
<dbReference type="CDD" id="cd00739">
    <property type="entry name" value="DHPS"/>
    <property type="match status" value="1"/>
</dbReference>
<dbReference type="SUPFAM" id="SSF55620">
    <property type="entry name" value="Tetrahydrobiopterin biosynthesis enzymes-like"/>
    <property type="match status" value="2"/>
</dbReference>
<dbReference type="UniPathway" id="UPA00077">
    <property type="reaction ID" value="UER00155"/>
</dbReference>
<dbReference type="Pfam" id="PF00809">
    <property type="entry name" value="Pterin_bind"/>
    <property type="match status" value="1"/>
</dbReference>
<dbReference type="FunCoup" id="G7E013">
    <property type="interactions" value="167"/>
</dbReference>
<evidence type="ECO:0000256" key="22">
    <source>
        <dbReference type="ARBA" id="ARBA00061548"/>
    </source>
</evidence>
<dbReference type="GO" id="GO:0046654">
    <property type="term" value="P:tetrahydrofolate biosynthetic process"/>
    <property type="evidence" value="ECO:0007669"/>
    <property type="project" value="UniProtKB-UniPathway"/>
</dbReference>
<keyword evidence="18" id="KW-0460">Magnesium</keyword>
<evidence type="ECO:0000256" key="11">
    <source>
        <dbReference type="ARBA" id="ARBA00013043"/>
    </source>
</evidence>
<dbReference type="GO" id="GO:0004150">
    <property type="term" value="F:dihydroneopterin aldolase activity"/>
    <property type="evidence" value="ECO:0007669"/>
    <property type="project" value="UniProtKB-EC"/>
</dbReference>
<evidence type="ECO:0000256" key="2">
    <source>
        <dbReference type="ARBA" id="ARBA00000198"/>
    </source>
</evidence>
<evidence type="ECO:0000256" key="17">
    <source>
        <dbReference type="ARBA" id="ARBA00022840"/>
    </source>
</evidence>
<dbReference type="InterPro" id="IPR043133">
    <property type="entry name" value="GTP-CH-I_C/QueF"/>
</dbReference>
<comment type="catalytic activity">
    <reaction evidence="2">
        <text>6-hydroxymethyl-7,8-dihydropterin + ATP = (7,8-dihydropterin-6-yl)methyl diphosphate + AMP + H(+)</text>
        <dbReference type="Rhea" id="RHEA:11412"/>
        <dbReference type="ChEBI" id="CHEBI:15378"/>
        <dbReference type="ChEBI" id="CHEBI:30616"/>
        <dbReference type="ChEBI" id="CHEBI:44841"/>
        <dbReference type="ChEBI" id="CHEBI:72950"/>
        <dbReference type="ChEBI" id="CHEBI:456215"/>
        <dbReference type="EC" id="2.7.6.3"/>
    </reaction>
</comment>
<gene>
    <name evidence="26" type="primary">Mo02837</name>
    <name evidence="26" type="ORF">E5Q_02837</name>
</gene>
<dbReference type="GO" id="GO:0005740">
    <property type="term" value="C:mitochondrial envelope"/>
    <property type="evidence" value="ECO:0007669"/>
    <property type="project" value="TreeGrafter"/>
</dbReference>
<comment type="catalytic activity">
    <reaction evidence="1">
        <text>(7,8-dihydropterin-6-yl)methyl diphosphate + 4-aminobenzoate = 7,8-dihydropteroate + diphosphate</text>
        <dbReference type="Rhea" id="RHEA:19949"/>
        <dbReference type="ChEBI" id="CHEBI:17836"/>
        <dbReference type="ChEBI" id="CHEBI:17839"/>
        <dbReference type="ChEBI" id="CHEBI:33019"/>
        <dbReference type="ChEBI" id="CHEBI:72950"/>
        <dbReference type="EC" id="2.5.1.15"/>
    </reaction>
</comment>
<dbReference type="Pfam" id="PF01288">
    <property type="entry name" value="HPPK"/>
    <property type="match status" value="1"/>
</dbReference>
<dbReference type="InterPro" id="IPR045031">
    <property type="entry name" value="DHP_synth-like"/>
</dbReference>
<dbReference type="GO" id="GO:0046872">
    <property type="term" value="F:metal ion binding"/>
    <property type="evidence" value="ECO:0007669"/>
    <property type="project" value="UniProtKB-KW"/>
</dbReference>
<accession>G7E013</accession>
<dbReference type="InterPro" id="IPR011005">
    <property type="entry name" value="Dihydropteroate_synth-like_sf"/>
</dbReference>
<reference evidence="26 27" key="1">
    <citation type="journal article" date="2011" name="J. Gen. Appl. Microbiol.">
        <title>Draft genome sequencing of the enigmatic basidiomycete Mixia osmundae.</title>
        <authorList>
            <person name="Nishida H."/>
            <person name="Nagatsuka Y."/>
            <person name="Sugiyama J."/>
        </authorList>
    </citation>
    <scope>NUCLEOTIDE SEQUENCE [LARGE SCALE GENOMIC DNA]</scope>
    <source>
        <strain evidence="27">CBS 9802 / IAM 14324 / JCM 22182 / KY 12970</strain>
    </source>
</reference>
<proteinExistence type="inferred from homology"/>
<keyword evidence="27" id="KW-1185">Reference proteome</keyword>
<comment type="caution">
    <text evidence="26">The sequence shown here is derived from an EMBL/GenBank/DDBJ whole genome shotgun (WGS) entry which is preliminary data.</text>
</comment>
<evidence type="ECO:0000256" key="15">
    <source>
        <dbReference type="ARBA" id="ARBA00022741"/>
    </source>
</evidence>
<dbReference type="NCBIfam" id="TIGR00526">
    <property type="entry name" value="folB_dom"/>
    <property type="match status" value="1"/>
</dbReference>
<dbReference type="eggNOG" id="KOG2544">
    <property type="taxonomic scope" value="Eukaryota"/>
</dbReference>
<name>G7E013_MIXOS</name>
<dbReference type="FunFam" id="3.20.20.20:FF:000006">
    <property type="entry name" value="Dihydropteroate synthase"/>
    <property type="match status" value="1"/>
</dbReference>
<dbReference type="SMART" id="SM00905">
    <property type="entry name" value="FolB"/>
    <property type="match status" value="2"/>
</dbReference>
<evidence type="ECO:0000313" key="26">
    <source>
        <dbReference type="EMBL" id="GAA96173.1"/>
    </source>
</evidence>
<evidence type="ECO:0000256" key="23">
    <source>
        <dbReference type="ARBA" id="ARBA00067568"/>
    </source>
</evidence>
<evidence type="ECO:0000259" key="25">
    <source>
        <dbReference type="PROSITE" id="PS50972"/>
    </source>
</evidence>
<evidence type="ECO:0000256" key="6">
    <source>
        <dbReference type="ARBA" id="ARBA00005013"/>
    </source>
</evidence>
<evidence type="ECO:0000256" key="13">
    <source>
        <dbReference type="ARBA" id="ARBA00022679"/>
    </source>
</evidence>
<comment type="similarity">
    <text evidence="9">In the C-terminal section; belongs to the DHPS family.</text>
</comment>
<dbReference type="PANTHER" id="PTHR20941">
    <property type="entry name" value="FOLATE SYNTHESIS PROTEINS"/>
    <property type="match status" value="1"/>
</dbReference>
<dbReference type="InterPro" id="IPR006157">
    <property type="entry name" value="FolB_dom"/>
</dbReference>
<evidence type="ECO:0000256" key="9">
    <source>
        <dbReference type="ARBA" id="ARBA00009951"/>
    </source>
</evidence>
<evidence type="ECO:0000256" key="4">
    <source>
        <dbReference type="ARBA" id="ARBA00001946"/>
    </source>
</evidence>
<evidence type="ECO:0000256" key="18">
    <source>
        <dbReference type="ARBA" id="ARBA00022842"/>
    </source>
</evidence>
<evidence type="ECO:0000256" key="20">
    <source>
        <dbReference type="ARBA" id="ARBA00023268"/>
    </source>
</evidence>
<evidence type="ECO:0000256" key="1">
    <source>
        <dbReference type="ARBA" id="ARBA00000012"/>
    </source>
</evidence>
<keyword evidence="16" id="KW-0418">Kinase</keyword>
<evidence type="ECO:0000256" key="12">
    <source>
        <dbReference type="ARBA" id="ARBA00013253"/>
    </source>
</evidence>
<dbReference type="HOGENOM" id="CLU_008023_2_0_1"/>
<dbReference type="SUPFAM" id="SSF51717">
    <property type="entry name" value="Dihydropteroate synthetase-like"/>
    <property type="match status" value="1"/>
</dbReference>
<dbReference type="OrthoDB" id="615426at2759"/>
<dbReference type="GO" id="GO:0005524">
    <property type="term" value="F:ATP binding"/>
    <property type="evidence" value="ECO:0007669"/>
    <property type="project" value="UniProtKB-KW"/>
</dbReference>
<dbReference type="NCBIfam" id="TIGR01496">
    <property type="entry name" value="DHPS"/>
    <property type="match status" value="1"/>
</dbReference>
<dbReference type="NCBIfam" id="TIGR01498">
    <property type="entry name" value="folK"/>
    <property type="match status" value="1"/>
</dbReference>
<keyword evidence="19" id="KW-0289">Folate biosynthesis</keyword>
<dbReference type="Proteomes" id="UP000009131">
    <property type="component" value="Unassembled WGS sequence"/>
</dbReference>
<dbReference type="Gene3D" id="3.30.70.560">
    <property type="entry name" value="7,8-Dihydro-6-hydroxymethylpterin-pyrophosphokinase HPPK"/>
    <property type="match status" value="1"/>
</dbReference>
<evidence type="ECO:0000256" key="10">
    <source>
        <dbReference type="ARBA" id="ARBA00012458"/>
    </source>
</evidence>
<dbReference type="InterPro" id="IPR000489">
    <property type="entry name" value="Pterin-binding_dom"/>
</dbReference>
<sequence length="693" mass="75469">MRDLERWPDEISVSNVHNFAHVTGSAWKPEARVEQPVVVSLSLLTCIQPAGSSDDLVKSVSYADLVQRIEATISEQSFNSLLGLLLHLLDKLFDNELATFADQLRVEICLPKALHQAEGVSVSVETCREQHRSKRSIPWTLQLKGLAVSAILGVFDFERQTEQPLVLDLAAQFELGASRSSINDMVTWPSKLASYATAHLRSYRPKLLETYCETLPAALHRIPDWNLRSVHTSIYKPSALVNGRPCVSSLRFAPRHRPSARLADECPSAQRRSNANGHLSHEVTLGIGSNIGDRMANIEQALALLTANGDTRITGSSLVYESQPMYMLDQAYFHNAVIKIATTLSPQGLLARIKEIEAKLGRRKTIDNGPREIDLDILFYDDVSIDELEPRPLIVPHPRIHEREFVLRPLADIEPDRILGSSGLTVANALRSISVVSPAEAAVRPALQSKRTRIMSVINVTPDSFSDGGDHASPDAAVQAAREHVAQGADILDIGGVSTRPGAAEVSEQEELRRVIPVITAIRSAHPKTLISIDTFRANVAKAAVHAGANWINDVSGGTLDAAMLSTAAQLGVPIVLMHMRGTPSTMSKLTDYGDDVMAGVCTELAANVSRALQAGVLRWNIILDPGIGFAKDLAGNLAILRELPRLHEAQLPDGSRLGSIEILVGVSRKKFLGTLTHRDEPKERVHATAAAM</sequence>
<keyword evidence="20" id="KW-0511">Multifunctional enzyme</keyword>
<dbReference type="InterPro" id="IPR035907">
    <property type="entry name" value="Hppk_sf"/>
</dbReference>
<dbReference type="GO" id="GO:0004156">
    <property type="term" value="F:dihydropteroate synthase activity"/>
    <property type="evidence" value="ECO:0007669"/>
    <property type="project" value="UniProtKB-EC"/>
</dbReference>
<evidence type="ECO:0000256" key="14">
    <source>
        <dbReference type="ARBA" id="ARBA00022723"/>
    </source>
</evidence>
<evidence type="ECO:0000256" key="21">
    <source>
        <dbReference type="ARBA" id="ARBA00058009"/>
    </source>
</evidence>
<dbReference type="EC" id="4.1.2.25" evidence="11"/>
<dbReference type="PROSITE" id="PS00794">
    <property type="entry name" value="HPPK"/>
    <property type="match status" value="1"/>
</dbReference>
<keyword evidence="17" id="KW-0067">ATP-binding</keyword>
<evidence type="ECO:0000256" key="16">
    <source>
        <dbReference type="ARBA" id="ARBA00022777"/>
    </source>
</evidence>
<dbReference type="EC" id="2.5.1.15" evidence="10"/>
<comment type="pathway">
    <text evidence="6">Cofactor biosynthesis; tetrahydrofolate biosynthesis; 2-amino-4-hydroxy-6-hydroxymethyl-7,8-dihydropteridine diphosphate from 7,8-dihydroneopterin triphosphate: step 3/4.</text>
</comment>
<dbReference type="CDD" id="cd00483">
    <property type="entry name" value="HPPK"/>
    <property type="match status" value="1"/>
</dbReference>
<evidence type="ECO:0000256" key="19">
    <source>
        <dbReference type="ARBA" id="ARBA00022909"/>
    </source>
</evidence>
<keyword evidence="13" id="KW-0808">Transferase</keyword>
<evidence type="ECO:0000313" key="27">
    <source>
        <dbReference type="Proteomes" id="UP000009131"/>
    </source>
</evidence>
<dbReference type="SUPFAM" id="SSF55083">
    <property type="entry name" value="6-hydroxymethyl-7,8-dihydropterin pyrophosphokinase, HPPK"/>
    <property type="match status" value="1"/>
</dbReference>
<comment type="cofactor">
    <cofactor evidence="4">
        <name>Mg(2+)</name>
        <dbReference type="ChEBI" id="CHEBI:18420"/>
    </cofactor>
</comment>
<dbReference type="AlphaFoldDB" id="G7E013"/>
<dbReference type="GO" id="GO:0003848">
    <property type="term" value="F:2-amino-4-hydroxy-6-hydroxymethyldihydropteridine diphosphokinase activity"/>
    <property type="evidence" value="ECO:0007669"/>
    <property type="project" value="UniProtKB-EC"/>
</dbReference>
<comment type="pathway">
    <text evidence="7">Cofactor biosynthesis; tetrahydrofolate biosynthesis; 2-amino-4-hydroxy-6-hydroxymethyl-7,8-dihydropteridine diphosphate from 7,8-dihydroneopterin triphosphate: step 4/4.</text>
</comment>
<comment type="function">
    <text evidence="21">Catalyzes three sequential steps of tetrahydrofolate biosynthesis.</text>
</comment>
<comment type="similarity">
    <text evidence="8">In the N-terminal section; belongs to the DHNA family.</text>
</comment>
<dbReference type="GO" id="GO:0046656">
    <property type="term" value="P:folic acid biosynthetic process"/>
    <property type="evidence" value="ECO:0007669"/>
    <property type="project" value="UniProtKB-KW"/>
</dbReference>
<comment type="similarity">
    <text evidence="22">In the central section; belongs to the HPPK family.</text>
</comment>
<evidence type="ECO:0000256" key="7">
    <source>
        <dbReference type="ARBA" id="ARBA00005051"/>
    </source>
</evidence>
<keyword evidence="15" id="KW-0547">Nucleotide-binding</keyword>
<organism evidence="26 27">
    <name type="scientific">Mixia osmundae (strain CBS 9802 / IAM 14324 / JCM 22182 / KY 12970)</name>
    <dbReference type="NCBI Taxonomy" id="764103"/>
    <lineage>
        <taxon>Eukaryota</taxon>
        <taxon>Fungi</taxon>
        <taxon>Dikarya</taxon>
        <taxon>Basidiomycota</taxon>
        <taxon>Pucciniomycotina</taxon>
        <taxon>Mixiomycetes</taxon>
        <taxon>Mixiales</taxon>
        <taxon>Mixiaceae</taxon>
        <taxon>Mixia</taxon>
    </lineage>
</organism>
<comment type="pathway">
    <text evidence="5">Cofactor biosynthesis; tetrahydrofolate biosynthesis; 7,8-dihydrofolate from 2-amino-4-hydroxy-6-hydroxymethyl-7,8-dihydropteridine diphosphate and 4-aminobenzoate: step 1/2.</text>
</comment>
<dbReference type="PROSITE" id="PS50972">
    <property type="entry name" value="PTERIN_BINDING"/>
    <property type="match status" value="1"/>
</dbReference>
<evidence type="ECO:0000256" key="5">
    <source>
        <dbReference type="ARBA" id="ARBA00004763"/>
    </source>
</evidence>
<dbReference type="Gene3D" id="3.20.20.20">
    <property type="entry name" value="Dihydropteroate synthase-like"/>
    <property type="match status" value="1"/>
</dbReference>
<keyword evidence="14" id="KW-0479">Metal-binding</keyword>
<reference evidence="26 27" key="2">
    <citation type="journal article" date="2012" name="Open Biol.">
        <title>Characteristics of nucleosomes and linker DNA regions on the genome of the basidiomycete Mixia osmundae revealed by mono- and dinucleosome mapping.</title>
        <authorList>
            <person name="Nishida H."/>
            <person name="Kondo S."/>
            <person name="Matsumoto T."/>
            <person name="Suzuki Y."/>
            <person name="Yoshikawa H."/>
            <person name="Taylor T.D."/>
            <person name="Sugiyama J."/>
        </authorList>
    </citation>
    <scope>NUCLEOTIDE SEQUENCE [LARGE SCALE GENOMIC DNA]</scope>
    <source>
        <strain evidence="27">CBS 9802 / IAM 14324 / JCM 22182 / KY 12970</strain>
    </source>
</reference>
<dbReference type="InParanoid" id="G7E013"/>
<evidence type="ECO:0000256" key="3">
    <source>
        <dbReference type="ARBA" id="ARBA00001353"/>
    </source>
</evidence>
<dbReference type="PANTHER" id="PTHR20941:SF1">
    <property type="entry name" value="FOLIC ACID SYNTHESIS PROTEIN FOL1"/>
    <property type="match status" value="1"/>
</dbReference>
<feature type="domain" description="Pterin-binding" evidence="25">
    <location>
        <begin position="452"/>
        <end position="693"/>
    </location>
</feature>
<evidence type="ECO:0000256" key="24">
    <source>
        <dbReference type="ARBA" id="ARBA00068111"/>
    </source>
</evidence>
<dbReference type="PROSITE" id="PS00793">
    <property type="entry name" value="DHPS_2"/>
    <property type="match status" value="1"/>
</dbReference>
<protein>
    <recommendedName>
        <fullName evidence="23">Folic acid synthesis protein FOL1</fullName>
        <ecNumber evidence="10">2.5.1.15</ecNumber>
        <ecNumber evidence="12">2.7.6.3</ecNumber>
        <ecNumber evidence="11">4.1.2.25</ecNumber>
    </recommendedName>
    <alternativeName>
        <fullName evidence="24">Folic acid synthesis protein fol1</fullName>
    </alternativeName>
</protein>
<dbReference type="InterPro" id="IPR000550">
    <property type="entry name" value="Hppk"/>
</dbReference>
<dbReference type="STRING" id="764103.G7E013"/>
<dbReference type="Gene3D" id="3.30.1130.10">
    <property type="match status" value="2"/>
</dbReference>
<dbReference type="InterPro" id="IPR006390">
    <property type="entry name" value="DHP_synth_dom"/>
</dbReference>
<evidence type="ECO:0000256" key="8">
    <source>
        <dbReference type="ARBA" id="ARBA00009640"/>
    </source>
</evidence>
<dbReference type="Pfam" id="PF02152">
    <property type="entry name" value="FolB"/>
    <property type="match status" value="2"/>
</dbReference>
<comment type="catalytic activity">
    <reaction evidence="3">
        <text>7,8-dihydroneopterin = 6-hydroxymethyl-7,8-dihydropterin + glycolaldehyde</text>
        <dbReference type="Rhea" id="RHEA:10540"/>
        <dbReference type="ChEBI" id="CHEBI:17001"/>
        <dbReference type="ChEBI" id="CHEBI:17071"/>
        <dbReference type="ChEBI" id="CHEBI:44841"/>
        <dbReference type="EC" id="4.1.2.25"/>
    </reaction>
</comment>
<dbReference type="EC" id="2.7.6.3" evidence="12"/>